<keyword evidence="3" id="KW-0804">Transcription</keyword>
<evidence type="ECO:0000256" key="2">
    <source>
        <dbReference type="ARBA" id="ARBA00023125"/>
    </source>
</evidence>
<dbReference type="PROSITE" id="PS50995">
    <property type="entry name" value="HTH_MARR_2"/>
    <property type="match status" value="1"/>
</dbReference>
<dbReference type="InterPro" id="IPR036388">
    <property type="entry name" value="WH-like_DNA-bd_sf"/>
</dbReference>
<comment type="caution">
    <text evidence="5">The sequence shown here is derived from an EMBL/GenBank/DDBJ whole genome shotgun (WGS) entry which is preliminary data.</text>
</comment>
<dbReference type="PANTHER" id="PTHR42756">
    <property type="entry name" value="TRANSCRIPTIONAL REGULATOR, MARR"/>
    <property type="match status" value="1"/>
</dbReference>
<evidence type="ECO:0000313" key="5">
    <source>
        <dbReference type="EMBL" id="MDO1535390.1"/>
    </source>
</evidence>
<dbReference type="SUPFAM" id="SSF46785">
    <property type="entry name" value="Winged helix' DNA-binding domain"/>
    <property type="match status" value="1"/>
</dbReference>
<gene>
    <name evidence="5" type="ORF">Q2T77_24200</name>
</gene>
<feature type="domain" description="HTH marR-type" evidence="4">
    <location>
        <begin position="6"/>
        <end position="142"/>
    </location>
</feature>
<dbReference type="PRINTS" id="PR00598">
    <property type="entry name" value="HTHMARR"/>
</dbReference>
<dbReference type="InterPro" id="IPR036390">
    <property type="entry name" value="WH_DNA-bd_sf"/>
</dbReference>
<keyword evidence="6" id="KW-1185">Reference proteome</keyword>
<keyword evidence="1" id="KW-0805">Transcription regulation</keyword>
<protein>
    <submittedName>
        <fullName evidence="5">MarR family transcriptional regulator</fullName>
    </submittedName>
</protein>
<evidence type="ECO:0000259" key="4">
    <source>
        <dbReference type="PROSITE" id="PS50995"/>
    </source>
</evidence>
<reference evidence="5" key="1">
    <citation type="submission" date="2023-06" db="EMBL/GenBank/DDBJ databases">
        <authorList>
            <person name="Jiang Y."/>
            <person name="Liu Q."/>
        </authorList>
    </citation>
    <scope>NUCLEOTIDE SEQUENCE</scope>
    <source>
        <strain evidence="5">CGMCC 1.12090</strain>
    </source>
</reference>
<organism evidence="5 6">
    <name type="scientific">Variovorax ginsengisoli</name>
    <dbReference type="NCBI Taxonomy" id="363844"/>
    <lineage>
        <taxon>Bacteria</taxon>
        <taxon>Pseudomonadati</taxon>
        <taxon>Pseudomonadota</taxon>
        <taxon>Betaproteobacteria</taxon>
        <taxon>Burkholderiales</taxon>
        <taxon>Comamonadaceae</taxon>
        <taxon>Variovorax</taxon>
    </lineage>
</organism>
<dbReference type="PANTHER" id="PTHR42756:SF1">
    <property type="entry name" value="TRANSCRIPTIONAL REPRESSOR OF EMRAB OPERON"/>
    <property type="match status" value="1"/>
</dbReference>
<dbReference type="Pfam" id="PF12802">
    <property type="entry name" value="MarR_2"/>
    <property type="match status" value="1"/>
</dbReference>
<dbReference type="InterPro" id="IPR000835">
    <property type="entry name" value="HTH_MarR-typ"/>
</dbReference>
<evidence type="ECO:0000256" key="3">
    <source>
        <dbReference type="ARBA" id="ARBA00023163"/>
    </source>
</evidence>
<sequence length="153" mass="16788">MKRDFSQRFGFLVNDVAKLYGEQFDRLARERIGLSRAQCRVLGALAMHGDEAPMSQVELAQRLDLSAMAVGSLCDRLEAAGWIHRQDSPSDRRVRLVRAAASAEQALDTALGLSDGLQARALAQFAPAERAQLVALLAKAREGLLSLQTEELR</sequence>
<evidence type="ECO:0000256" key="1">
    <source>
        <dbReference type="ARBA" id="ARBA00023015"/>
    </source>
</evidence>
<dbReference type="RefSeq" id="WP_301813030.1">
    <property type="nucleotide sequence ID" value="NZ_JAUJZH010000019.1"/>
</dbReference>
<dbReference type="EMBL" id="JAUKVY010000019">
    <property type="protein sequence ID" value="MDO1535390.1"/>
    <property type="molecule type" value="Genomic_DNA"/>
</dbReference>
<dbReference type="Proteomes" id="UP001169027">
    <property type="component" value="Unassembled WGS sequence"/>
</dbReference>
<accession>A0ABT8S904</accession>
<dbReference type="Gene3D" id="1.10.10.10">
    <property type="entry name" value="Winged helix-like DNA-binding domain superfamily/Winged helix DNA-binding domain"/>
    <property type="match status" value="1"/>
</dbReference>
<keyword evidence="2" id="KW-0238">DNA-binding</keyword>
<proteinExistence type="predicted"/>
<dbReference type="SMART" id="SM00347">
    <property type="entry name" value="HTH_MARR"/>
    <property type="match status" value="1"/>
</dbReference>
<evidence type="ECO:0000313" key="6">
    <source>
        <dbReference type="Proteomes" id="UP001169027"/>
    </source>
</evidence>
<name>A0ABT8S904_9BURK</name>